<name>A0ABP8ETW3_9MICO</name>
<dbReference type="Gene3D" id="3.30.1660.10">
    <property type="entry name" value="Flavin-binding protein dodecin"/>
    <property type="match status" value="1"/>
</dbReference>
<dbReference type="SUPFAM" id="SSF89807">
    <property type="entry name" value="Dodecin-like"/>
    <property type="match status" value="1"/>
</dbReference>
<accession>A0ABP8ETW3</accession>
<evidence type="ECO:0000313" key="2">
    <source>
        <dbReference type="Proteomes" id="UP001499841"/>
    </source>
</evidence>
<dbReference type="InterPro" id="IPR036694">
    <property type="entry name" value="Dodecin-like_sf"/>
</dbReference>
<reference evidence="2" key="1">
    <citation type="journal article" date="2019" name="Int. J. Syst. Evol. Microbiol.">
        <title>The Global Catalogue of Microorganisms (GCM) 10K type strain sequencing project: providing services to taxonomists for standard genome sequencing and annotation.</title>
        <authorList>
            <consortium name="The Broad Institute Genomics Platform"/>
            <consortium name="The Broad Institute Genome Sequencing Center for Infectious Disease"/>
            <person name="Wu L."/>
            <person name="Ma J."/>
        </authorList>
    </citation>
    <scope>NUCLEOTIDE SEQUENCE [LARGE SCALE GENOMIC DNA]</scope>
    <source>
        <strain evidence="2">JCM 17459</strain>
    </source>
</reference>
<dbReference type="InterPro" id="IPR009923">
    <property type="entry name" value="Dodecin"/>
</dbReference>
<dbReference type="InterPro" id="IPR025543">
    <property type="entry name" value="Dodecin-like"/>
</dbReference>
<dbReference type="RefSeq" id="WP_345040043.1">
    <property type="nucleotide sequence ID" value="NZ_BAABBA010000007.1"/>
</dbReference>
<keyword evidence="2" id="KW-1185">Reference proteome</keyword>
<dbReference type="PANTHER" id="PTHR39324:SF1">
    <property type="entry name" value="CALCIUM DODECIN"/>
    <property type="match status" value="1"/>
</dbReference>
<protein>
    <recommendedName>
        <fullName evidence="3">Dodecin domain-containing protein</fullName>
    </recommendedName>
</protein>
<dbReference type="EMBL" id="BAABBA010000007">
    <property type="protein sequence ID" value="GAA4287415.1"/>
    <property type="molecule type" value="Genomic_DNA"/>
</dbReference>
<gene>
    <name evidence="1" type="ORF">GCM10022262_17740</name>
</gene>
<evidence type="ECO:0000313" key="1">
    <source>
        <dbReference type="EMBL" id="GAA4287415.1"/>
    </source>
</evidence>
<comment type="caution">
    <text evidence="1">The sequence shown here is derived from an EMBL/GenBank/DDBJ whole genome shotgun (WGS) entry which is preliminary data.</text>
</comment>
<evidence type="ECO:0008006" key="3">
    <source>
        <dbReference type="Google" id="ProtNLM"/>
    </source>
</evidence>
<proteinExistence type="predicted"/>
<dbReference type="Pfam" id="PF07311">
    <property type="entry name" value="Dodecin"/>
    <property type="match status" value="1"/>
</dbReference>
<sequence>MTASVARVTTISVRSDTSFDDAVKAGVERASQTLRHVSGAWVKEQKVELTDGKVTSYHVVLEVTFVLDD</sequence>
<dbReference type="PANTHER" id="PTHR39324">
    <property type="entry name" value="CALCIUM DODECIN"/>
    <property type="match status" value="1"/>
</dbReference>
<dbReference type="Proteomes" id="UP001499841">
    <property type="component" value="Unassembled WGS sequence"/>
</dbReference>
<organism evidence="1 2">
    <name type="scientific">Georgenia daeguensis</name>
    <dbReference type="NCBI Taxonomy" id="908355"/>
    <lineage>
        <taxon>Bacteria</taxon>
        <taxon>Bacillati</taxon>
        <taxon>Actinomycetota</taxon>
        <taxon>Actinomycetes</taxon>
        <taxon>Micrococcales</taxon>
        <taxon>Bogoriellaceae</taxon>
        <taxon>Georgenia</taxon>
    </lineage>
</organism>